<gene>
    <name evidence="2" type="ORF">FHU35_12581</name>
</gene>
<organism evidence="2 3">
    <name type="scientific">Saccharopolyspora dendranthemae</name>
    <dbReference type="NCBI Taxonomy" id="1181886"/>
    <lineage>
        <taxon>Bacteria</taxon>
        <taxon>Bacillati</taxon>
        <taxon>Actinomycetota</taxon>
        <taxon>Actinomycetes</taxon>
        <taxon>Pseudonocardiales</taxon>
        <taxon>Pseudonocardiaceae</taxon>
        <taxon>Saccharopolyspora</taxon>
    </lineage>
</organism>
<protein>
    <submittedName>
        <fullName evidence="2">Uncharacterized protein</fullName>
    </submittedName>
</protein>
<dbReference type="EMBL" id="VIWX01000002">
    <property type="protein sequence ID" value="TWF95584.1"/>
    <property type="molecule type" value="Genomic_DNA"/>
</dbReference>
<proteinExistence type="predicted"/>
<dbReference type="Proteomes" id="UP000316184">
    <property type="component" value="Unassembled WGS sequence"/>
</dbReference>
<dbReference type="OrthoDB" id="3701007at2"/>
<accession>A0A561U8A9</accession>
<name>A0A561U8A9_9PSEU</name>
<feature type="transmembrane region" description="Helical" evidence="1">
    <location>
        <begin position="12"/>
        <end position="32"/>
    </location>
</feature>
<evidence type="ECO:0000256" key="1">
    <source>
        <dbReference type="SAM" id="Phobius"/>
    </source>
</evidence>
<comment type="caution">
    <text evidence="2">The sequence shown here is derived from an EMBL/GenBank/DDBJ whole genome shotgun (WGS) entry which is preliminary data.</text>
</comment>
<reference evidence="2 3" key="1">
    <citation type="submission" date="2019-06" db="EMBL/GenBank/DDBJ databases">
        <title>Sequencing the genomes of 1000 actinobacteria strains.</title>
        <authorList>
            <person name="Klenk H.-P."/>
        </authorList>
    </citation>
    <scope>NUCLEOTIDE SEQUENCE [LARGE SCALE GENOMIC DNA]</scope>
    <source>
        <strain evidence="2 3">DSM 46699</strain>
    </source>
</reference>
<keyword evidence="3" id="KW-1185">Reference proteome</keyword>
<keyword evidence="1" id="KW-0472">Membrane</keyword>
<dbReference type="AlphaFoldDB" id="A0A561U8A9"/>
<dbReference type="RefSeq" id="WP_145738581.1">
    <property type="nucleotide sequence ID" value="NZ_VIWX01000002.1"/>
</dbReference>
<evidence type="ECO:0000313" key="2">
    <source>
        <dbReference type="EMBL" id="TWF95584.1"/>
    </source>
</evidence>
<keyword evidence="1" id="KW-0812">Transmembrane</keyword>
<sequence>MARKRIRFWLRGILLVVVLFVVAVVVTAIVIASDPANAAGGINGFLSSIDDGAKAVLRAPIDFFGALLTFVERIGS</sequence>
<evidence type="ECO:0000313" key="3">
    <source>
        <dbReference type="Proteomes" id="UP000316184"/>
    </source>
</evidence>
<keyword evidence="1" id="KW-1133">Transmembrane helix</keyword>